<dbReference type="Proteomes" id="UP000315252">
    <property type="component" value="Unassembled WGS sequence"/>
</dbReference>
<evidence type="ECO:0000259" key="1">
    <source>
        <dbReference type="Pfam" id="PF02627"/>
    </source>
</evidence>
<protein>
    <submittedName>
        <fullName evidence="2">4-carboxymuconolactone decarboxylase</fullName>
        <ecNumber evidence="2">4.1.1.44</ecNumber>
    </submittedName>
</protein>
<dbReference type="OrthoDB" id="7507676at2"/>
<evidence type="ECO:0000313" key="3">
    <source>
        <dbReference type="Proteomes" id="UP000315252"/>
    </source>
</evidence>
<comment type="caution">
    <text evidence="2">The sequence shown here is derived from an EMBL/GenBank/DDBJ whole genome shotgun (WGS) entry which is preliminary data.</text>
</comment>
<keyword evidence="2" id="KW-0456">Lyase</keyword>
<dbReference type="Pfam" id="PF02627">
    <property type="entry name" value="CMD"/>
    <property type="match status" value="1"/>
</dbReference>
<dbReference type="PANTHER" id="PTHR33570:SF2">
    <property type="entry name" value="CARBOXYMUCONOLACTONE DECARBOXYLASE-LIKE DOMAIN-CONTAINING PROTEIN"/>
    <property type="match status" value="1"/>
</dbReference>
<keyword evidence="3" id="KW-1185">Reference proteome</keyword>
<sequence>MKTRRATLGDRYVDGAEAKKTPFDEDFQRYITEGPWGSVWSRNGITPRERSMVTVGLLAALGHHEELALHLRATRNTGATAEDIKEVLLQVAVYAGAPPANTAIKIAKSAFAEIDAEEAAGRKAGDGKGGS</sequence>
<dbReference type="SUPFAM" id="SSF69118">
    <property type="entry name" value="AhpD-like"/>
    <property type="match status" value="1"/>
</dbReference>
<dbReference type="InterPro" id="IPR029032">
    <property type="entry name" value="AhpD-like"/>
</dbReference>
<dbReference type="InterPro" id="IPR003779">
    <property type="entry name" value="CMD-like"/>
</dbReference>
<reference evidence="2 3" key="1">
    <citation type="submission" date="2019-06" db="EMBL/GenBank/DDBJ databases">
        <title>Whole genome sequence for Rhodospirillaceae sp. R148.</title>
        <authorList>
            <person name="Wang G."/>
        </authorList>
    </citation>
    <scope>NUCLEOTIDE SEQUENCE [LARGE SCALE GENOMIC DNA]</scope>
    <source>
        <strain evidence="2 3">R148</strain>
    </source>
</reference>
<accession>A0A545TYT1</accession>
<dbReference type="NCBIfam" id="TIGR02425">
    <property type="entry name" value="decarb_PcaC"/>
    <property type="match status" value="1"/>
</dbReference>
<dbReference type="EC" id="4.1.1.44" evidence="2"/>
<name>A0A545TYT1_9PROT</name>
<gene>
    <name evidence="2" type="primary">pcaC</name>
    <name evidence="2" type="ORF">FKG95_08680</name>
</gene>
<organism evidence="2 3">
    <name type="scientific">Denitrobaculum tricleocarpae</name>
    <dbReference type="NCBI Taxonomy" id="2591009"/>
    <lineage>
        <taxon>Bacteria</taxon>
        <taxon>Pseudomonadati</taxon>
        <taxon>Pseudomonadota</taxon>
        <taxon>Alphaproteobacteria</taxon>
        <taxon>Rhodospirillales</taxon>
        <taxon>Rhodospirillaceae</taxon>
        <taxon>Denitrobaculum</taxon>
    </lineage>
</organism>
<dbReference type="PANTHER" id="PTHR33570">
    <property type="entry name" value="4-CARBOXYMUCONOLACTONE DECARBOXYLASE FAMILY PROTEIN"/>
    <property type="match status" value="1"/>
</dbReference>
<dbReference type="EMBL" id="VHSH01000002">
    <property type="protein sequence ID" value="TQV82386.1"/>
    <property type="molecule type" value="Genomic_DNA"/>
</dbReference>
<dbReference type="InterPro" id="IPR012788">
    <property type="entry name" value="Decarb_PcaC"/>
</dbReference>
<feature type="domain" description="Carboxymuconolactone decarboxylase-like" evidence="1">
    <location>
        <begin position="26"/>
        <end position="108"/>
    </location>
</feature>
<proteinExistence type="predicted"/>
<dbReference type="AlphaFoldDB" id="A0A545TYT1"/>
<dbReference type="GO" id="GO:0047575">
    <property type="term" value="F:4-carboxymuconolactone decarboxylase activity"/>
    <property type="evidence" value="ECO:0007669"/>
    <property type="project" value="UniProtKB-EC"/>
</dbReference>
<dbReference type="Gene3D" id="1.20.1290.10">
    <property type="entry name" value="AhpD-like"/>
    <property type="match status" value="1"/>
</dbReference>
<evidence type="ECO:0000313" key="2">
    <source>
        <dbReference type="EMBL" id="TQV82386.1"/>
    </source>
</evidence>
<dbReference type="InterPro" id="IPR052512">
    <property type="entry name" value="4CMD/NDH-1_regulator"/>
</dbReference>
<dbReference type="GO" id="GO:0051920">
    <property type="term" value="F:peroxiredoxin activity"/>
    <property type="evidence" value="ECO:0007669"/>
    <property type="project" value="InterPro"/>
</dbReference>